<evidence type="ECO:0000259" key="1">
    <source>
        <dbReference type="Pfam" id="PF23227"/>
    </source>
</evidence>
<organism evidence="2 3">
    <name type="scientific">Pterocles gutturalis</name>
    <name type="common">yellow-throated sandgrouse</name>
    <dbReference type="NCBI Taxonomy" id="240206"/>
    <lineage>
        <taxon>Eukaryota</taxon>
        <taxon>Metazoa</taxon>
        <taxon>Chordata</taxon>
        <taxon>Craniata</taxon>
        <taxon>Vertebrata</taxon>
        <taxon>Euteleostomi</taxon>
        <taxon>Archelosauria</taxon>
        <taxon>Archosauria</taxon>
        <taxon>Dinosauria</taxon>
        <taxon>Saurischia</taxon>
        <taxon>Theropoda</taxon>
        <taxon>Coelurosauria</taxon>
        <taxon>Aves</taxon>
        <taxon>Neognathae</taxon>
        <taxon>Neoaves</taxon>
        <taxon>Columbimorphae</taxon>
        <taxon>Pterocliformes</taxon>
        <taxon>Pteroclidae</taxon>
        <taxon>Pterocles</taxon>
    </lineage>
</organism>
<dbReference type="PANTHER" id="PTHR23120:SF42">
    <property type="entry name" value="MAESTRO HEAT-LIKE REPEAT FAMILY MEMBER 3"/>
    <property type="match status" value="1"/>
</dbReference>
<accession>A0A093CMX6</accession>
<gene>
    <name evidence="2" type="ORF">N339_04836</name>
</gene>
<protein>
    <recommendedName>
        <fullName evidence="1">Maestro/Maestro-like HEAT-repeats domain-containing protein</fullName>
    </recommendedName>
</protein>
<dbReference type="InterPro" id="IPR055406">
    <property type="entry name" value="HEAT_Maestro"/>
</dbReference>
<feature type="non-terminal residue" evidence="2">
    <location>
        <position position="112"/>
    </location>
</feature>
<proteinExistence type="predicted"/>
<keyword evidence="3" id="KW-1185">Reference proteome</keyword>
<dbReference type="GO" id="GO:0005737">
    <property type="term" value="C:cytoplasm"/>
    <property type="evidence" value="ECO:0007669"/>
    <property type="project" value="TreeGrafter"/>
</dbReference>
<dbReference type="PANTHER" id="PTHR23120">
    <property type="entry name" value="MAESTRO-RELATED HEAT DOMAIN-CONTAINING"/>
    <property type="match status" value="1"/>
</dbReference>
<sequence>QAIKMQVLLPHIRKALKDDNTDIKMKVLVIFRKVLGHLERKEASCIAVELAEELLPLFDHECSQMRELSIGLFRDLVEAVVQSDKTKMNNNVQRGLIPLFLHMQEETDSVAK</sequence>
<dbReference type="AlphaFoldDB" id="A0A093CMX6"/>
<dbReference type="Proteomes" id="UP000053149">
    <property type="component" value="Unassembled WGS sequence"/>
</dbReference>
<dbReference type="Pfam" id="PF23227">
    <property type="entry name" value="HEAT_MROH2B_C"/>
    <property type="match status" value="1"/>
</dbReference>
<dbReference type="EMBL" id="KL245131">
    <property type="protein sequence ID" value="KFV14319.1"/>
    <property type="molecule type" value="Genomic_DNA"/>
</dbReference>
<dbReference type="InterPro" id="IPR045206">
    <property type="entry name" value="Maestro_heat-like_prot"/>
</dbReference>
<name>A0A093CMX6_9AVES</name>
<dbReference type="SUPFAM" id="SSF48371">
    <property type="entry name" value="ARM repeat"/>
    <property type="match status" value="1"/>
</dbReference>
<evidence type="ECO:0000313" key="2">
    <source>
        <dbReference type="EMBL" id="KFV14319.1"/>
    </source>
</evidence>
<feature type="domain" description="Maestro/Maestro-like HEAT-repeats" evidence="1">
    <location>
        <begin position="5"/>
        <end position="112"/>
    </location>
</feature>
<feature type="non-terminal residue" evidence="2">
    <location>
        <position position="1"/>
    </location>
</feature>
<reference evidence="2 3" key="1">
    <citation type="submission" date="2014-04" db="EMBL/GenBank/DDBJ databases">
        <title>Genome evolution of avian class.</title>
        <authorList>
            <person name="Zhang G."/>
            <person name="Li C."/>
        </authorList>
    </citation>
    <scope>NUCLEOTIDE SEQUENCE [LARGE SCALE GENOMIC DNA]</scope>
    <source>
        <strain evidence="2">BGI_N339</strain>
    </source>
</reference>
<dbReference type="InterPro" id="IPR016024">
    <property type="entry name" value="ARM-type_fold"/>
</dbReference>
<evidence type="ECO:0000313" key="3">
    <source>
        <dbReference type="Proteomes" id="UP000053149"/>
    </source>
</evidence>